<feature type="transmembrane region" description="Helical" evidence="6">
    <location>
        <begin position="230"/>
        <end position="253"/>
    </location>
</feature>
<keyword evidence="2 6" id="KW-0812">Transmembrane</keyword>
<dbReference type="OrthoDB" id="2261376at2759"/>
<feature type="transmembrane region" description="Helical" evidence="6">
    <location>
        <begin position="468"/>
        <end position="490"/>
    </location>
</feature>
<evidence type="ECO:0000256" key="1">
    <source>
        <dbReference type="ARBA" id="ARBA00004141"/>
    </source>
</evidence>
<keyword evidence="4 6" id="KW-0472">Membrane</keyword>
<organism evidence="8 9">
    <name type="scientific">Eumeta variegata</name>
    <name type="common">Bagworm moth</name>
    <name type="synonym">Eumeta japonica</name>
    <dbReference type="NCBI Taxonomy" id="151549"/>
    <lineage>
        <taxon>Eukaryota</taxon>
        <taxon>Metazoa</taxon>
        <taxon>Ecdysozoa</taxon>
        <taxon>Arthropoda</taxon>
        <taxon>Hexapoda</taxon>
        <taxon>Insecta</taxon>
        <taxon>Pterygota</taxon>
        <taxon>Neoptera</taxon>
        <taxon>Endopterygota</taxon>
        <taxon>Lepidoptera</taxon>
        <taxon>Glossata</taxon>
        <taxon>Ditrysia</taxon>
        <taxon>Tineoidea</taxon>
        <taxon>Psychidae</taxon>
        <taxon>Oiketicinae</taxon>
        <taxon>Eumeta</taxon>
    </lineage>
</organism>
<dbReference type="Pfam" id="PF07690">
    <property type="entry name" value="MFS_1"/>
    <property type="match status" value="1"/>
</dbReference>
<dbReference type="AlphaFoldDB" id="A0A4C1X9T4"/>
<evidence type="ECO:0000256" key="5">
    <source>
        <dbReference type="SAM" id="MobiDB-lite"/>
    </source>
</evidence>
<feature type="transmembrane region" description="Helical" evidence="6">
    <location>
        <begin position="32"/>
        <end position="53"/>
    </location>
</feature>
<dbReference type="InterPro" id="IPR011701">
    <property type="entry name" value="MFS"/>
</dbReference>
<evidence type="ECO:0000259" key="7">
    <source>
        <dbReference type="PROSITE" id="PS50850"/>
    </source>
</evidence>
<dbReference type="Proteomes" id="UP000299102">
    <property type="component" value="Unassembled WGS sequence"/>
</dbReference>
<feature type="transmembrane region" description="Helical" evidence="6">
    <location>
        <begin position="496"/>
        <end position="513"/>
    </location>
</feature>
<feature type="transmembrane region" description="Helical" evidence="6">
    <location>
        <begin position="432"/>
        <end position="456"/>
    </location>
</feature>
<dbReference type="InterPro" id="IPR005829">
    <property type="entry name" value="Sugar_transporter_CS"/>
</dbReference>
<gene>
    <name evidence="8" type="primary">Orct</name>
    <name evidence="8" type="ORF">EVAR_44354_1</name>
</gene>
<dbReference type="InterPro" id="IPR020846">
    <property type="entry name" value="MFS_dom"/>
</dbReference>
<dbReference type="PANTHER" id="PTHR24064">
    <property type="entry name" value="SOLUTE CARRIER FAMILY 22 MEMBER"/>
    <property type="match status" value="1"/>
</dbReference>
<comment type="subcellular location">
    <subcellularLocation>
        <location evidence="1">Membrane</location>
        <topology evidence="1">Multi-pass membrane protein</topology>
    </subcellularLocation>
</comment>
<feature type="region of interest" description="Disordered" evidence="5">
    <location>
        <begin position="592"/>
        <end position="613"/>
    </location>
</feature>
<evidence type="ECO:0000313" key="8">
    <source>
        <dbReference type="EMBL" id="GBP59114.1"/>
    </source>
</evidence>
<evidence type="ECO:0000256" key="3">
    <source>
        <dbReference type="ARBA" id="ARBA00022989"/>
    </source>
</evidence>
<dbReference type="EMBL" id="BGZK01000753">
    <property type="protein sequence ID" value="GBP59114.1"/>
    <property type="molecule type" value="Genomic_DNA"/>
</dbReference>
<accession>A0A4C1X9T4</accession>
<feature type="transmembrane region" description="Helical" evidence="6">
    <location>
        <begin position="172"/>
        <end position="190"/>
    </location>
</feature>
<evidence type="ECO:0000256" key="2">
    <source>
        <dbReference type="ARBA" id="ARBA00022692"/>
    </source>
</evidence>
<keyword evidence="3 6" id="KW-1133">Transmembrane helix</keyword>
<sequence>MTTKEGSNPDPGTIDLDDVLVNELGQFGKFQMLNIALVSIPIIMSAFMSEYIFSAAAIPHRSRSAKVIRQSSNPIGCLSPSLTRTASQTLPALRGPAAGRRVGVCAPQYFDTAADPVGCDEYVNGRENSVVYDFDLQCQEWLRTLAGTLNSVGTLLVLPIIGFVSDRWGRRVALVVSVFNLGLIGFIRAFSVNYPMYLVLQILQTTLGAGTFSSAYIFAAELVGPKFRVLTSATMSSMFAVGQVILGFVAWGIQPWRHFVMVLHAPCLLIIAYYWILSESVRWLLSKGRYEDARVILEKVARVNRKTISEKTMQALLSPPASSTEKKSKEDEGPGLVRQIIRSKVMLRRVCTTPIWWVTTTFVYYGLSINSVGLSDQMYVNFIATCAVEIPGFYTAVLVLNRIGRKATLSCGYFLSAACCITFAFLPDGLETLSLVLFLLGKFGISVVFTSLYLFTSELYPTQHRHKLLAFSSMIGRVGSITAPLTPALAMYWDGIPSLMFGVMGLISGLLVLTQPETLGTKMPDTLAEAEALGRSPPPTPHSYDEESCIDLVVLSATASRARAAAQQMPNHFDSLNNRRPLETLAVRATRRRRATVSSGPGGAGAFSAAGGHGRRRGMQIAHSLYPVGCDAAPAICIGMEERRRLDGRTRLPTAAFVTESQNGAVPQQIQMRVKREYRRGAGRAGTGRGAVQQSEEKVRAAGTAAVTLHGVTRPTRPPAHLST</sequence>
<keyword evidence="9" id="KW-1185">Reference proteome</keyword>
<feature type="transmembrane region" description="Helical" evidence="6">
    <location>
        <begin position="379"/>
        <end position="400"/>
    </location>
</feature>
<evidence type="ECO:0000256" key="6">
    <source>
        <dbReference type="SAM" id="Phobius"/>
    </source>
</evidence>
<feature type="transmembrane region" description="Helical" evidence="6">
    <location>
        <begin position="407"/>
        <end position="426"/>
    </location>
</feature>
<dbReference type="PROSITE" id="PS50850">
    <property type="entry name" value="MFS"/>
    <property type="match status" value="1"/>
</dbReference>
<evidence type="ECO:0000256" key="4">
    <source>
        <dbReference type="ARBA" id="ARBA00023136"/>
    </source>
</evidence>
<dbReference type="InterPro" id="IPR036259">
    <property type="entry name" value="MFS_trans_sf"/>
</dbReference>
<protein>
    <submittedName>
        <fullName evidence="8">Organic cation transporter protein</fullName>
    </submittedName>
</protein>
<dbReference type="GO" id="GO:0022857">
    <property type="term" value="F:transmembrane transporter activity"/>
    <property type="evidence" value="ECO:0007669"/>
    <property type="project" value="InterPro"/>
</dbReference>
<dbReference type="PROSITE" id="PS00216">
    <property type="entry name" value="SUGAR_TRANSPORT_1"/>
    <property type="match status" value="1"/>
</dbReference>
<comment type="caution">
    <text evidence="8">The sequence shown here is derived from an EMBL/GenBank/DDBJ whole genome shotgun (WGS) entry which is preliminary data.</text>
</comment>
<reference evidence="8 9" key="1">
    <citation type="journal article" date="2019" name="Commun. Biol.">
        <title>The bagworm genome reveals a unique fibroin gene that provides high tensile strength.</title>
        <authorList>
            <person name="Kono N."/>
            <person name="Nakamura H."/>
            <person name="Ohtoshi R."/>
            <person name="Tomita M."/>
            <person name="Numata K."/>
            <person name="Arakawa K."/>
        </authorList>
    </citation>
    <scope>NUCLEOTIDE SEQUENCE [LARGE SCALE GENOMIC DNA]</scope>
</reference>
<feature type="transmembrane region" description="Helical" evidence="6">
    <location>
        <begin position="196"/>
        <end position="218"/>
    </location>
</feature>
<feature type="domain" description="Major facilitator superfamily (MFS) profile" evidence="7">
    <location>
        <begin position="101"/>
        <end position="520"/>
    </location>
</feature>
<dbReference type="Gene3D" id="1.20.1250.20">
    <property type="entry name" value="MFS general substrate transporter like domains"/>
    <property type="match status" value="1"/>
</dbReference>
<name>A0A4C1X9T4_EUMVA</name>
<dbReference type="SUPFAM" id="SSF103473">
    <property type="entry name" value="MFS general substrate transporter"/>
    <property type="match status" value="1"/>
</dbReference>
<dbReference type="STRING" id="151549.A0A4C1X9T4"/>
<proteinExistence type="predicted"/>
<feature type="transmembrane region" description="Helical" evidence="6">
    <location>
        <begin position="346"/>
        <end position="367"/>
    </location>
</feature>
<evidence type="ECO:0000313" key="9">
    <source>
        <dbReference type="Proteomes" id="UP000299102"/>
    </source>
</evidence>
<feature type="transmembrane region" description="Helical" evidence="6">
    <location>
        <begin position="259"/>
        <end position="277"/>
    </location>
</feature>
<dbReference type="GO" id="GO:0016020">
    <property type="term" value="C:membrane"/>
    <property type="evidence" value="ECO:0007669"/>
    <property type="project" value="UniProtKB-SubCell"/>
</dbReference>
<dbReference type="CDD" id="cd17317">
    <property type="entry name" value="MFS_SLC22"/>
    <property type="match status" value="1"/>
</dbReference>